<evidence type="ECO:0000313" key="2">
    <source>
        <dbReference type="Proteomes" id="UP001589710"/>
    </source>
</evidence>
<dbReference type="EMBL" id="JBHMCG010000201">
    <property type="protein sequence ID" value="MFB9578873.1"/>
    <property type="molecule type" value="Genomic_DNA"/>
</dbReference>
<keyword evidence="2" id="KW-1185">Reference proteome</keyword>
<reference evidence="1 2" key="1">
    <citation type="submission" date="2024-09" db="EMBL/GenBank/DDBJ databases">
        <authorList>
            <person name="Sun Q."/>
            <person name="Mori K."/>
        </authorList>
    </citation>
    <scope>NUCLEOTIDE SEQUENCE [LARGE SCALE GENOMIC DNA]</scope>
    <source>
        <strain evidence="1 2">JCM 3331</strain>
    </source>
</reference>
<gene>
    <name evidence="1" type="ORF">ACFFTL_43165</name>
</gene>
<name>A0ABV5RLY6_9ACTN</name>
<proteinExistence type="predicted"/>
<sequence length="48" mass="5519">MMLRLAYPAVTNTFTLLRLLPLSDREKDVEILVLRPVIVKSNETFTSL</sequence>
<comment type="caution">
    <text evidence="1">The sequence shown here is derived from an EMBL/GenBank/DDBJ whole genome shotgun (WGS) entry which is preliminary data.</text>
</comment>
<dbReference type="Proteomes" id="UP001589710">
    <property type="component" value="Unassembled WGS sequence"/>
</dbReference>
<organism evidence="1 2">
    <name type="scientific">Streptomyces yanii</name>
    <dbReference type="NCBI Taxonomy" id="78510"/>
    <lineage>
        <taxon>Bacteria</taxon>
        <taxon>Bacillati</taxon>
        <taxon>Actinomycetota</taxon>
        <taxon>Actinomycetes</taxon>
        <taxon>Kitasatosporales</taxon>
        <taxon>Streptomycetaceae</taxon>
        <taxon>Streptomyces</taxon>
    </lineage>
</organism>
<dbReference type="RefSeq" id="WP_345516671.1">
    <property type="nucleotide sequence ID" value="NZ_BAAAXD010000038.1"/>
</dbReference>
<evidence type="ECO:0000313" key="1">
    <source>
        <dbReference type="EMBL" id="MFB9578873.1"/>
    </source>
</evidence>
<protein>
    <submittedName>
        <fullName evidence="1">Uncharacterized protein</fullName>
    </submittedName>
</protein>
<accession>A0ABV5RLY6</accession>